<keyword evidence="1" id="KW-1133">Transmembrane helix</keyword>
<name>A0ABT0EBK9_9PSED</name>
<feature type="transmembrane region" description="Helical" evidence="1">
    <location>
        <begin position="48"/>
        <end position="68"/>
    </location>
</feature>
<feature type="transmembrane region" description="Helical" evidence="1">
    <location>
        <begin position="80"/>
        <end position="97"/>
    </location>
</feature>
<keyword evidence="1" id="KW-0472">Membrane</keyword>
<proteinExistence type="predicted"/>
<keyword evidence="1" id="KW-0812">Transmembrane</keyword>
<comment type="caution">
    <text evidence="2">The sequence shown here is derived from an EMBL/GenBank/DDBJ whole genome shotgun (WGS) entry which is preliminary data.</text>
</comment>
<reference evidence="2 3" key="1">
    <citation type="submission" date="2022-02" db="EMBL/GenBank/DDBJ databases">
        <title>Comparative genomics of the first Antarctic Pseudomonas spp. capable of biotransforming 2,4,6-Trinitrotoluene.</title>
        <authorList>
            <person name="Cabrera M.A."/>
            <person name="Marquez S.L."/>
            <person name="Perez-Donoso J.M."/>
        </authorList>
    </citation>
    <scope>NUCLEOTIDE SEQUENCE [LARGE SCALE GENOMIC DNA]</scope>
    <source>
        <strain evidence="2 3">TNT11</strain>
    </source>
</reference>
<dbReference type="Proteomes" id="UP001317085">
    <property type="component" value="Unassembled WGS sequence"/>
</dbReference>
<keyword evidence="3" id="KW-1185">Reference proteome</keyword>
<feature type="transmembrane region" description="Helical" evidence="1">
    <location>
        <begin position="6"/>
        <end position="27"/>
    </location>
</feature>
<dbReference type="RefSeq" id="WP_247395867.1">
    <property type="nucleotide sequence ID" value="NZ_JAKNRV010000006.1"/>
</dbReference>
<evidence type="ECO:0000256" key="1">
    <source>
        <dbReference type="SAM" id="Phobius"/>
    </source>
</evidence>
<protein>
    <submittedName>
        <fullName evidence="2">Uncharacterized protein</fullName>
    </submittedName>
</protein>
<evidence type="ECO:0000313" key="2">
    <source>
        <dbReference type="EMBL" id="MCK1783112.1"/>
    </source>
</evidence>
<evidence type="ECO:0000313" key="3">
    <source>
        <dbReference type="Proteomes" id="UP001317085"/>
    </source>
</evidence>
<dbReference type="EMBL" id="JAKNRV010000006">
    <property type="protein sequence ID" value="MCK1783112.1"/>
    <property type="molecule type" value="Genomic_DNA"/>
</dbReference>
<organism evidence="2 3">
    <name type="scientific">Pseudomonas emilianonis</name>
    <dbReference type="NCBI Taxonomy" id="2915812"/>
    <lineage>
        <taxon>Bacteria</taxon>
        <taxon>Pseudomonadati</taxon>
        <taxon>Pseudomonadota</taxon>
        <taxon>Gammaproteobacteria</taxon>
        <taxon>Pseudomonadales</taxon>
        <taxon>Pseudomonadaceae</taxon>
        <taxon>Pseudomonas</taxon>
    </lineage>
</organism>
<sequence length="156" mass="17203">MISYVYLPMLVLSAFLIISIRRFWICADSMGFMRELSRRAPMLLKRDIMAAVLALVPISMALIDWLGITLPRQSVPMPPLLGVILAAGSLGASVAVLHNTLDRLAGSWAGTRESVLRTIAALQIIESTELGYRAHAHTKPIHAERTLNVIQSKDEK</sequence>
<gene>
    <name evidence="2" type="ORF">L9Z73_01645</name>
</gene>
<accession>A0ABT0EBK9</accession>